<dbReference type="EC" id="2.7.11.1" evidence="2"/>
<dbReference type="PROSITE" id="PS00108">
    <property type="entry name" value="PROTEIN_KINASE_ST"/>
    <property type="match status" value="1"/>
</dbReference>
<evidence type="ECO:0000256" key="21">
    <source>
        <dbReference type="SAM" id="SignalP"/>
    </source>
</evidence>
<dbReference type="EMBL" id="LT934115">
    <property type="protein sequence ID" value="VAH63056.1"/>
    <property type="molecule type" value="Genomic_DNA"/>
</dbReference>
<sequence length="698" mass="76574">MPLLICHRLLLLLLLLVAASHGDSSDDGAYDTSMCLNQAYTCGDVSISYPFYLAGETKDVKGYANSYCGYPGLGILCDDDKPILQLNGTENYTVKNIDGTSATVSLADPEVVGSSCPKVDHNVTIPPVSWLDFPNSTVDYIFFYLGCYFPDNSGFVKPPAIGNITCQGFDSGYFGRFSFVIPDDKVPLGNWSQACEQIYKVPVLKHDPVDPKDAGWVNDGYGKVLSRGFQLFWDVKKKSPPCMQCEQSNSTGRCAYNQAGGFIGCLCSNGRVSDKECGNSTGNATAGAGSNKKRYVTIAGVVVGVGGALLVAAVMVFLFIRKRRQRKVVNSSSKLLKYRYSGSGGTPTRSRGGDMESGSSQDMGNRFSYEELEEATDSFNENRELGDGGFGTVYKGYLGDGRVVAVKRLYNNSYRRVEQFVNEAAILARLRHPNLVMFYGCTSKESRELLLVYEFVQNGTVADHLHGPRAAERALPWPLRLSIAVESAAALTYLHAIEPPIVHRDVKTNNILLDTDFHVKVADFGLSRLFPLDATHVSTAPQGTPGYVDPEYHQCYQLTDKSDVYSFGVVLVELISSKPAVDITRQRNEINLAGMAISKIQKCRLEELVDVELGYESDPAARKMMTMVAELAFRCLQQNGEMRPPIREVLDVLRAIQDDCLGHKDGGGKGKKDFAEPFSPNTVHAPWDSRNTTPNTSQ</sequence>
<evidence type="ECO:0000256" key="13">
    <source>
        <dbReference type="ARBA" id="ARBA00023136"/>
    </source>
</evidence>
<keyword evidence="13 20" id="KW-0472">Membrane</keyword>
<keyword evidence="12 20" id="KW-1133">Transmembrane helix</keyword>
<proteinExistence type="predicted"/>
<dbReference type="SUPFAM" id="SSF56112">
    <property type="entry name" value="Protein kinase-like (PK-like)"/>
    <property type="match status" value="1"/>
</dbReference>
<keyword evidence="10" id="KW-0418">Kinase</keyword>
<keyword evidence="7 20" id="KW-0812">Transmembrane</keyword>
<keyword evidence="4" id="KW-0723">Serine/threonine-protein kinase</keyword>
<feature type="chain" id="PRO_5040136563" description="non-specific serine/threonine protein kinase" evidence="21">
    <location>
        <begin position="23"/>
        <end position="698"/>
    </location>
</feature>
<dbReference type="InterPro" id="IPR025287">
    <property type="entry name" value="WAK_GUB"/>
</dbReference>
<evidence type="ECO:0000256" key="8">
    <source>
        <dbReference type="ARBA" id="ARBA00022729"/>
    </source>
</evidence>
<comment type="catalytic activity">
    <reaction evidence="16">
        <text>L-threonyl-[protein] + ATP = O-phospho-L-threonyl-[protein] + ADP + H(+)</text>
        <dbReference type="Rhea" id="RHEA:46608"/>
        <dbReference type="Rhea" id="RHEA-COMP:11060"/>
        <dbReference type="Rhea" id="RHEA-COMP:11605"/>
        <dbReference type="ChEBI" id="CHEBI:15378"/>
        <dbReference type="ChEBI" id="CHEBI:30013"/>
        <dbReference type="ChEBI" id="CHEBI:30616"/>
        <dbReference type="ChEBI" id="CHEBI:61977"/>
        <dbReference type="ChEBI" id="CHEBI:456216"/>
        <dbReference type="EC" id="2.7.11.1"/>
    </reaction>
</comment>
<keyword evidence="11 18" id="KW-0067">ATP-binding</keyword>
<keyword evidence="14" id="KW-0675">Receptor</keyword>
<keyword evidence="3" id="KW-1003">Cell membrane</keyword>
<dbReference type="PANTHER" id="PTHR46008">
    <property type="entry name" value="LEAF RUST 10 DISEASE-RESISTANCE LOCUS RECEPTOR-LIKE PROTEIN KINASE-LIKE 1.4"/>
    <property type="match status" value="1"/>
</dbReference>
<comment type="subcellular location">
    <subcellularLocation>
        <location evidence="1">Cell membrane</location>
        <topology evidence="1">Single-pass type I membrane protein</topology>
    </subcellularLocation>
</comment>
<evidence type="ECO:0000256" key="4">
    <source>
        <dbReference type="ARBA" id="ARBA00022527"/>
    </source>
</evidence>
<evidence type="ECO:0000256" key="19">
    <source>
        <dbReference type="SAM" id="MobiDB-lite"/>
    </source>
</evidence>
<dbReference type="Pfam" id="PF00069">
    <property type="entry name" value="Pkinase"/>
    <property type="match status" value="1"/>
</dbReference>
<dbReference type="GO" id="GO:0030247">
    <property type="term" value="F:polysaccharide binding"/>
    <property type="evidence" value="ECO:0007669"/>
    <property type="project" value="InterPro"/>
</dbReference>
<dbReference type="FunFam" id="1.10.510.10:FF:000161">
    <property type="entry name" value="Wall-associated receptor kinase-like 20"/>
    <property type="match status" value="1"/>
</dbReference>
<keyword evidence="8 21" id="KW-0732">Signal</keyword>
<feature type="region of interest" description="Disordered" evidence="19">
    <location>
        <begin position="664"/>
        <end position="698"/>
    </location>
</feature>
<dbReference type="Proteomes" id="UP000324705">
    <property type="component" value="Chromosome 3A"/>
</dbReference>
<name>A0A9R0RN40_TRITD</name>
<dbReference type="InterPro" id="IPR000719">
    <property type="entry name" value="Prot_kinase_dom"/>
</dbReference>
<dbReference type="Pfam" id="PF13947">
    <property type="entry name" value="GUB_WAK_bind"/>
    <property type="match status" value="1"/>
</dbReference>
<evidence type="ECO:0000256" key="16">
    <source>
        <dbReference type="ARBA" id="ARBA00047899"/>
    </source>
</evidence>
<accession>A0A9R0RN40</accession>
<dbReference type="GO" id="GO:0005524">
    <property type="term" value="F:ATP binding"/>
    <property type="evidence" value="ECO:0007669"/>
    <property type="project" value="UniProtKB-UniRule"/>
</dbReference>
<evidence type="ECO:0000313" key="24">
    <source>
        <dbReference type="Proteomes" id="UP000324705"/>
    </source>
</evidence>
<evidence type="ECO:0000256" key="7">
    <source>
        <dbReference type="ARBA" id="ARBA00022692"/>
    </source>
</evidence>
<evidence type="ECO:0000256" key="12">
    <source>
        <dbReference type="ARBA" id="ARBA00022989"/>
    </source>
</evidence>
<evidence type="ECO:0000256" key="10">
    <source>
        <dbReference type="ARBA" id="ARBA00022777"/>
    </source>
</evidence>
<evidence type="ECO:0000256" key="17">
    <source>
        <dbReference type="ARBA" id="ARBA00048679"/>
    </source>
</evidence>
<evidence type="ECO:0000256" key="6">
    <source>
        <dbReference type="ARBA" id="ARBA00022679"/>
    </source>
</evidence>
<evidence type="ECO:0000256" key="15">
    <source>
        <dbReference type="ARBA" id="ARBA00023180"/>
    </source>
</evidence>
<evidence type="ECO:0000256" key="20">
    <source>
        <dbReference type="SAM" id="Phobius"/>
    </source>
</evidence>
<evidence type="ECO:0000256" key="14">
    <source>
        <dbReference type="ARBA" id="ARBA00023170"/>
    </source>
</evidence>
<feature type="region of interest" description="Disordered" evidence="19">
    <location>
        <begin position="340"/>
        <end position="363"/>
    </location>
</feature>
<dbReference type="PROSITE" id="PS50011">
    <property type="entry name" value="PROTEIN_KINASE_DOM"/>
    <property type="match status" value="1"/>
</dbReference>
<feature type="domain" description="Protein kinase" evidence="22">
    <location>
        <begin position="379"/>
        <end position="656"/>
    </location>
</feature>
<feature type="binding site" evidence="18">
    <location>
        <position position="407"/>
    </location>
    <ligand>
        <name>ATP</name>
        <dbReference type="ChEBI" id="CHEBI:30616"/>
    </ligand>
</feature>
<comment type="catalytic activity">
    <reaction evidence="17">
        <text>L-seryl-[protein] + ATP = O-phospho-L-seryl-[protein] + ADP + H(+)</text>
        <dbReference type="Rhea" id="RHEA:17989"/>
        <dbReference type="Rhea" id="RHEA-COMP:9863"/>
        <dbReference type="Rhea" id="RHEA-COMP:11604"/>
        <dbReference type="ChEBI" id="CHEBI:15378"/>
        <dbReference type="ChEBI" id="CHEBI:29999"/>
        <dbReference type="ChEBI" id="CHEBI:30616"/>
        <dbReference type="ChEBI" id="CHEBI:83421"/>
        <dbReference type="ChEBI" id="CHEBI:456216"/>
        <dbReference type="EC" id="2.7.11.1"/>
    </reaction>
</comment>
<evidence type="ECO:0000256" key="18">
    <source>
        <dbReference type="PROSITE-ProRule" id="PRU10141"/>
    </source>
</evidence>
<feature type="transmembrane region" description="Helical" evidence="20">
    <location>
        <begin position="295"/>
        <end position="320"/>
    </location>
</feature>
<feature type="compositionally biased region" description="Polar residues" evidence="19">
    <location>
        <begin position="689"/>
        <end position="698"/>
    </location>
</feature>
<dbReference type="PANTHER" id="PTHR46008:SF60">
    <property type="entry name" value="PROTEIN KINASE DOMAIN-CONTAINING PROTEIN"/>
    <property type="match status" value="1"/>
</dbReference>
<organism evidence="23 24">
    <name type="scientific">Triticum turgidum subsp. durum</name>
    <name type="common">Durum wheat</name>
    <name type="synonym">Triticum durum</name>
    <dbReference type="NCBI Taxonomy" id="4567"/>
    <lineage>
        <taxon>Eukaryota</taxon>
        <taxon>Viridiplantae</taxon>
        <taxon>Streptophyta</taxon>
        <taxon>Embryophyta</taxon>
        <taxon>Tracheophyta</taxon>
        <taxon>Spermatophyta</taxon>
        <taxon>Magnoliopsida</taxon>
        <taxon>Liliopsida</taxon>
        <taxon>Poales</taxon>
        <taxon>Poaceae</taxon>
        <taxon>BOP clade</taxon>
        <taxon>Pooideae</taxon>
        <taxon>Triticodae</taxon>
        <taxon>Triticeae</taxon>
        <taxon>Triticinae</taxon>
        <taxon>Triticum</taxon>
    </lineage>
</organism>
<dbReference type="InterPro" id="IPR032872">
    <property type="entry name" value="WAK_assoc_C"/>
</dbReference>
<evidence type="ECO:0000259" key="22">
    <source>
        <dbReference type="PROSITE" id="PS50011"/>
    </source>
</evidence>
<dbReference type="Gene3D" id="3.30.200.20">
    <property type="entry name" value="Phosphorylase Kinase, domain 1"/>
    <property type="match status" value="1"/>
</dbReference>
<evidence type="ECO:0000256" key="3">
    <source>
        <dbReference type="ARBA" id="ARBA00022475"/>
    </source>
</evidence>
<dbReference type="InterPro" id="IPR011009">
    <property type="entry name" value="Kinase-like_dom_sf"/>
</dbReference>
<dbReference type="InterPro" id="IPR017441">
    <property type="entry name" value="Protein_kinase_ATP_BS"/>
</dbReference>
<evidence type="ECO:0000313" key="23">
    <source>
        <dbReference type="EMBL" id="VAH63056.1"/>
    </source>
</evidence>
<evidence type="ECO:0000256" key="2">
    <source>
        <dbReference type="ARBA" id="ARBA00012513"/>
    </source>
</evidence>
<keyword evidence="24" id="KW-1185">Reference proteome</keyword>
<feature type="signal peptide" evidence="21">
    <location>
        <begin position="1"/>
        <end position="22"/>
    </location>
</feature>
<evidence type="ECO:0000256" key="5">
    <source>
        <dbReference type="ARBA" id="ARBA00022553"/>
    </source>
</evidence>
<protein>
    <recommendedName>
        <fullName evidence="2">non-specific serine/threonine protein kinase</fullName>
        <ecNumber evidence="2">2.7.11.1</ecNumber>
    </recommendedName>
</protein>
<dbReference type="Gramene" id="TRITD3Av1G174630.5">
    <property type="protein sequence ID" value="TRITD3Av1G174630.5"/>
    <property type="gene ID" value="TRITD3Av1G174630"/>
</dbReference>
<keyword evidence="15" id="KW-0325">Glycoprotein</keyword>
<keyword evidence="5" id="KW-0597">Phosphoprotein</keyword>
<dbReference type="GO" id="GO:0004674">
    <property type="term" value="F:protein serine/threonine kinase activity"/>
    <property type="evidence" value="ECO:0007669"/>
    <property type="project" value="UniProtKB-KW"/>
</dbReference>
<dbReference type="SMART" id="SM00220">
    <property type="entry name" value="S_TKc"/>
    <property type="match status" value="1"/>
</dbReference>
<feature type="compositionally biased region" description="Basic and acidic residues" evidence="19">
    <location>
        <begin position="664"/>
        <end position="675"/>
    </location>
</feature>
<evidence type="ECO:0000256" key="1">
    <source>
        <dbReference type="ARBA" id="ARBA00004251"/>
    </source>
</evidence>
<dbReference type="Pfam" id="PF14380">
    <property type="entry name" value="WAK_assoc"/>
    <property type="match status" value="1"/>
</dbReference>
<keyword evidence="9 18" id="KW-0547">Nucleotide-binding</keyword>
<dbReference type="CDD" id="cd14066">
    <property type="entry name" value="STKc_IRAK"/>
    <property type="match status" value="1"/>
</dbReference>
<dbReference type="AlphaFoldDB" id="A0A9R0RN40"/>
<dbReference type="InterPro" id="IPR008271">
    <property type="entry name" value="Ser/Thr_kinase_AS"/>
</dbReference>
<gene>
    <name evidence="23" type="ORF">TRITD_3Av1G174630</name>
</gene>
<reference evidence="23 24" key="1">
    <citation type="submission" date="2017-09" db="EMBL/GenBank/DDBJ databases">
        <authorList>
            <consortium name="International Durum Wheat Genome Sequencing Consortium (IDWGSC)"/>
            <person name="Milanesi L."/>
        </authorList>
    </citation>
    <scope>NUCLEOTIDE SEQUENCE [LARGE SCALE GENOMIC DNA]</scope>
    <source>
        <strain evidence="24">cv. Svevo</strain>
    </source>
</reference>
<dbReference type="Gene3D" id="1.10.510.10">
    <property type="entry name" value="Transferase(Phosphotransferase) domain 1"/>
    <property type="match status" value="1"/>
</dbReference>
<dbReference type="FunFam" id="3.30.200.20:FF:000214">
    <property type="entry name" value="WAK1-OsWAK receptor-like cytoplasmic kinase (OsWAK-RLCK)"/>
    <property type="match status" value="1"/>
</dbReference>
<dbReference type="GO" id="GO:0005886">
    <property type="term" value="C:plasma membrane"/>
    <property type="evidence" value="ECO:0007669"/>
    <property type="project" value="UniProtKB-SubCell"/>
</dbReference>
<evidence type="ECO:0000256" key="9">
    <source>
        <dbReference type="ARBA" id="ARBA00022741"/>
    </source>
</evidence>
<keyword evidence="6" id="KW-0808">Transferase</keyword>
<evidence type="ECO:0000256" key="11">
    <source>
        <dbReference type="ARBA" id="ARBA00022840"/>
    </source>
</evidence>
<dbReference type="PROSITE" id="PS00107">
    <property type="entry name" value="PROTEIN_KINASE_ATP"/>
    <property type="match status" value="1"/>
</dbReference>